<evidence type="ECO:0000256" key="1">
    <source>
        <dbReference type="ARBA" id="ARBA00004196"/>
    </source>
</evidence>
<dbReference type="PANTHER" id="PTHR34820">
    <property type="entry name" value="INNER MEMBRANE PROTEIN YEBZ"/>
    <property type="match status" value="1"/>
</dbReference>
<dbReference type="InterPro" id="IPR007348">
    <property type="entry name" value="CopC_dom"/>
</dbReference>
<comment type="subcellular location">
    <subcellularLocation>
        <location evidence="1">Cell envelope</location>
    </subcellularLocation>
</comment>
<comment type="caution">
    <text evidence="8">The sequence shown here is derived from an EMBL/GenBank/DDBJ whole genome shotgun (WGS) entry which is preliminary data.</text>
</comment>
<gene>
    <name evidence="8" type="ORF">M2152_000040</name>
</gene>
<protein>
    <submittedName>
        <fullName evidence="8">Methionine-rich copper-binding protein CopC</fullName>
    </submittedName>
</protein>
<accession>A0ABT6KKA2</accession>
<dbReference type="PANTHER" id="PTHR34820:SF4">
    <property type="entry name" value="INNER MEMBRANE PROTEIN YEBZ"/>
    <property type="match status" value="1"/>
</dbReference>
<evidence type="ECO:0000313" key="8">
    <source>
        <dbReference type="EMBL" id="MDH6179858.1"/>
    </source>
</evidence>
<dbReference type="RefSeq" id="WP_322132234.1">
    <property type="nucleotide sequence ID" value="NZ_CP085036.1"/>
</dbReference>
<feature type="transmembrane region" description="Helical" evidence="5">
    <location>
        <begin position="160"/>
        <end position="180"/>
    </location>
</feature>
<evidence type="ECO:0000256" key="5">
    <source>
        <dbReference type="SAM" id="Phobius"/>
    </source>
</evidence>
<keyword evidence="5" id="KW-0812">Transmembrane</keyword>
<organism evidence="8 9">
    <name type="scientific">Antiquaquibacter oligotrophicus</name>
    <dbReference type="NCBI Taxonomy" id="2880260"/>
    <lineage>
        <taxon>Bacteria</taxon>
        <taxon>Bacillati</taxon>
        <taxon>Actinomycetota</taxon>
        <taxon>Actinomycetes</taxon>
        <taxon>Micrococcales</taxon>
        <taxon>Microbacteriaceae</taxon>
        <taxon>Antiquaquibacter</taxon>
    </lineage>
</organism>
<keyword evidence="4" id="KW-0186">Copper</keyword>
<dbReference type="Pfam" id="PF04234">
    <property type="entry name" value="CopC"/>
    <property type="match status" value="1"/>
</dbReference>
<dbReference type="InterPro" id="IPR032694">
    <property type="entry name" value="CopC/D"/>
</dbReference>
<sequence length="207" mass="21601">MRFPRSTRLLLSGAALVAALCLVGVPAAHAHDDLVSSSPSEGESLAEAPTEIRLEFTTDVMEIGALVLVVDADGTDWVSSASTVDGPFVVTTLDQGMPVAGYEVRWRVIGEDGHPISGVIPFTIGDAEPLTRPVAATPEPVVASTVDQNTGEDQSLLRTILFGVLGALVAASAFLIFLLFRQRSARAAAGPGPVADDRPATSRKAQQ</sequence>
<keyword evidence="2" id="KW-0479">Metal-binding</keyword>
<reference evidence="8 9" key="1">
    <citation type="submission" date="2023-04" db="EMBL/GenBank/DDBJ databases">
        <title>Genome Encyclopedia of Bacteria and Archaea VI: Functional Genomics of Type Strains.</title>
        <authorList>
            <person name="Whitman W."/>
        </authorList>
    </citation>
    <scope>NUCLEOTIDE SEQUENCE [LARGE SCALE GENOMIC DNA]</scope>
    <source>
        <strain evidence="8 9">SG_E_30_P1</strain>
    </source>
</reference>
<name>A0ABT6KKA2_9MICO</name>
<proteinExistence type="predicted"/>
<dbReference type="SUPFAM" id="SSF81296">
    <property type="entry name" value="E set domains"/>
    <property type="match status" value="1"/>
</dbReference>
<evidence type="ECO:0000256" key="4">
    <source>
        <dbReference type="ARBA" id="ARBA00023008"/>
    </source>
</evidence>
<feature type="domain" description="CopC" evidence="7">
    <location>
        <begin position="31"/>
        <end position="124"/>
    </location>
</feature>
<keyword evidence="5" id="KW-1133">Transmembrane helix</keyword>
<dbReference type="Proteomes" id="UP001160142">
    <property type="component" value="Unassembled WGS sequence"/>
</dbReference>
<evidence type="ECO:0000313" key="9">
    <source>
        <dbReference type="Proteomes" id="UP001160142"/>
    </source>
</evidence>
<feature type="chain" id="PRO_5045801126" evidence="6">
    <location>
        <begin position="31"/>
        <end position="207"/>
    </location>
</feature>
<dbReference type="InterPro" id="IPR014755">
    <property type="entry name" value="Cu-Rt/internalin_Ig-like"/>
</dbReference>
<evidence type="ECO:0000256" key="2">
    <source>
        <dbReference type="ARBA" id="ARBA00022723"/>
    </source>
</evidence>
<keyword evidence="3 6" id="KW-0732">Signal</keyword>
<dbReference type="Gene3D" id="2.60.40.1220">
    <property type="match status" value="1"/>
</dbReference>
<keyword evidence="5" id="KW-0472">Membrane</keyword>
<feature type="signal peptide" evidence="6">
    <location>
        <begin position="1"/>
        <end position="30"/>
    </location>
</feature>
<keyword evidence="9" id="KW-1185">Reference proteome</keyword>
<evidence type="ECO:0000256" key="3">
    <source>
        <dbReference type="ARBA" id="ARBA00022729"/>
    </source>
</evidence>
<dbReference type="EMBL" id="JARXVQ010000001">
    <property type="protein sequence ID" value="MDH6179858.1"/>
    <property type="molecule type" value="Genomic_DNA"/>
</dbReference>
<evidence type="ECO:0000256" key="6">
    <source>
        <dbReference type="SAM" id="SignalP"/>
    </source>
</evidence>
<dbReference type="InterPro" id="IPR014756">
    <property type="entry name" value="Ig_E-set"/>
</dbReference>
<evidence type="ECO:0000259" key="7">
    <source>
        <dbReference type="Pfam" id="PF04234"/>
    </source>
</evidence>